<name>A0ABQ0E8Z1_9BACT</name>
<dbReference type="EMBL" id="BAAFSG010000001">
    <property type="protein sequence ID" value="GAB1254096.1"/>
    <property type="molecule type" value="Genomic_DNA"/>
</dbReference>
<accession>A0ABQ0E8Z1</accession>
<comment type="caution">
    <text evidence="1">The sequence shown here is derived from an EMBL/GenBank/DDBJ whole genome shotgun (WGS) entry which is preliminary data.</text>
</comment>
<gene>
    <name evidence="1" type="ORF">Defa_15830</name>
</gene>
<dbReference type="RefSeq" id="WP_407844625.1">
    <property type="nucleotide sequence ID" value="NZ_BAAFSG010000001.1"/>
</dbReference>
<organism evidence="1 2">
    <name type="scientific">Desulfovibrio falkowii</name>
    <dbReference type="NCBI Taxonomy" id="3136602"/>
    <lineage>
        <taxon>Bacteria</taxon>
        <taxon>Pseudomonadati</taxon>
        <taxon>Thermodesulfobacteriota</taxon>
        <taxon>Desulfovibrionia</taxon>
        <taxon>Desulfovibrionales</taxon>
        <taxon>Desulfovibrionaceae</taxon>
        <taxon>Desulfovibrio</taxon>
    </lineage>
</organism>
<proteinExistence type="predicted"/>
<keyword evidence="2" id="KW-1185">Reference proteome</keyword>
<evidence type="ECO:0008006" key="3">
    <source>
        <dbReference type="Google" id="ProtNLM"/>
    </source>
</evidence>
<reference evidence="1 2" key="1">
    <citation type="journal article" date="2025" name="Int. J. Syst. Evol. Microbiol.">
        <title>Desulfovibrio falkowii sp. nov., Porphyromonas miyakawae sp. nov., Mediterraneibacter flintii sp. nov. and Owariibacterium komagatae gen. nov., sp. nov., isolated from human faeces.</title>
        <authorList>
            <person name="Hamaguchi T."/>
            <person name="Ohara M."/>
            <person name="Hisatomi A."/>
            <person name="Sekiguchi K."/>
            <person name="Takeda J.I."/>
            <person name="Ueyama J."/>
            <person name="Ito M."/>
            <person name="Nishiwaki H."/>
            <person name="Ogi T."/>
            <person name="Hirayama M."/>
            <person name="Ohkuma M."/>
            <person name="Sakamoto M."/>
            <person name="Ohno K."/>
        </authorList>
    </citation>
    <scope>NUCLEOTIDE SEQUENCE [LARGE SCALE GENOMIC DNA]</scope>
    <source>
        <strain evidence="1 2">13CB8C</strain>
    </source>
</reference>
<protein>
    <recommendedName>
        <fullName evidence="3">IrrE N-terminal-like domain-containing protein</fullName>
    </recommendedName>
</protein>
<dbReference type="Proteomes" id="UP001628192">
    <property type="component" value="Unassembled WGS sequence"/>
</dbReference>
<evidence type="ECO:0000313" key="2">
    <source>
        <dbReference type="Proteomes" id="UP001628192"/>
    </source>
</evidence>
<evidence type="ECO:0000313" key="1">
    <source>
        <dbReference type="EMBL" id="GAB1254096.1"/>
    </source>
</evidence>
<sequence>MKEDFRILLKWIPDSSDALEDIQAKVQIHLSDKCLTRHRSTIDNSDSDAAMLAPFPMAMWFASNWWRLCWEPTPNKTPTTDWRMSHMLSAAGYGYTWPTICFQTDGELIRITSLPNEIKWGETASYTTLYSGLITQNIFENTIHSFIKECISKVDLKELKDLWGEVCEEREDPQASFYRKIEAILGFDPGEGPEDEILSLLDRAEEYGTDALQEISYQLISSRSVQEAINKLKGGQIGAKVSIADTSTLVDFARKKRMNLLPWDLGFDLAREARKVWGISGPLLNKTLYEIMGIPSNSFETAPVIGSGIGLGWKSPDNTARFCMNKSHPKAQRFMASRFICENIAAPTTDVLLPSTNQKTARQKVQRAFAAELLCPIQEILEYCDGDYSDDILDEVASIFDVSPLVVRRQLSNRNIIMRDEEPRNIWFDAAENAC</sequence>